<organism evidence="1 2">
    <name type="scientific">Azospirillum rugosum</name>
    <dbReference type="NCBI Taxonomy" id="416170"/>
    <lineage>
        <taxon>Bacteria</taxon>
        <taxon>Pseudomonadati</taxon>
        <taxon>Pseudomonadota</taxon>
        <taxon>Alphaproteobacteria</taxon>
        <taxon>Rhodospirillales</taxon>
        <taxon>Azospirillaceae</taxon>
        <taxon>Azospirillum</taxon>
    </lineage>
</organism>
<name>A0ABS4SYT3_9PROT</name>
<comment type="caution">
    <text evidence="1">The sequence shown here is derived from an EMBL/GenBank/DDBJ whole genome shotgun (WGS) entry which is preliminary data.</text>
</comment>
<dbReference type="EMBL" id="JAGINP010000042">
    <property type="protein sequence ID" value="MBP2297142.1"/>
    <property type="molecule type" value="Genomic_DNA"/>
</dbReference>
<accession>A0ABS4SYT3</accession>
<sequence>MTGAIDISVDNQYNKQCVEEETMLTIQLLSHCRIAWTGYCDMIRKKESTVPRRRNRACPVSVDA</sequence>
<gene>
    <name evidence="1" type="ORF">J2851_006961</name>
</gene>
<protein>
    <submittedName>
        <fullName evidence="1">Uncharacterized protein</fullName>
    </submittedName>
</protein>
<evidence type="ECO:0000313" key="2">
    <source>
        <dbReference type="Proteomes" id="UP000781958"/>
    </source>
</evidence>
<keyword evidence="2" id="KW-1185">Reference proteome</keyword>
<dbReference type="Proteomes" id="UP000781958">
    <property type="component" value="Unassembled WGS sequence"/>
</dbReference>
<reference evidence="1 2" key="1">
    <citation type="submission" date="2021-03" db="EMBL/GenBank/DDBJ databases">
        <title>Genomic Encyclopedia of Type Strains, Phase III (KMG-III): the genomes of soil and plant-associated and newly described type strains.</title>
        <authorList>
            <person name="Whitman W."/>
        </authorList>
    </citation>
    <scope>NUCLEOTIDE SEQUENCE [LARGE SCALE GENOMIC DNA]</scope>
    <source>
        <strain evidence="1 2">IMMIB AFH-6</strain>
    </source>
</reference>
<proteinExistence type="predicted"/>
<evidence type="ECO:0000313" key="1">
    <source>
        <dbReference type="EMBL" id="MBP2297142.1"/>
    </source>
</evidence>